<dbReference type="InterPro" id="IPR041535">
    <property type="entry name" value="VbhA"/>
</dbReference>
<reference evidence="2 3" key="1">
    <citation type="journal article" date="2022" name="Front. Microbiol.">
        <title>Commensal bacteria contribute to the growth of multidrug-resistant Avibacterium paragallinarum in chickens.</title>
        <authorList>
            <person name="Zhu J."/>
            <person name="Chen Y."/>
            <person name="Wu Y."/>
            <person name="Wang Y."/>
            <person name="Zhu K."/>
        </authorList>
    </citation>
    <scope>NUCLEOTIDE SEQUENCE [LARGE SCALE GENOMIC DNA]</scope>
    <source>
        <strain evidence="2 3">AV12</strain>
    </source>
</reference>
<feature type="domain" description="Antitoxin VbhA" evidence="1">
    <location>
        <begin position="15"/>
        <end position="55"/>
    </location>
</feature>
<gene>
    <name evidence="2" type="ORF">M5S25_00095</name>
</gene>
<dbReference type="Pfam" id="PF18495">
    <property type="entry name" value="VbhA"/>
    <property type="match status" value="1"/>
</dbReference>
<name>A0ABU7QLG8_AVIPA</name>
<dbReference type="RefSeq" id="WP_194750052.1">
    <property type="nucleotide sequence ID" value="NZ_JACEWB010000001.1"/>
</dbReference>
<evidence type="ECO:0000259" key="1">
    <source>
        <dbReference type="Pfam" id="PF18495"/>
    </source>
</evidence>
<dbReference type="InterPro" id="IPR033788">
    <property type="entry name" value="VbhA-like"/>
</dbReference>
<accession>A0ABU7QLG8</accession>
<keyword evidence="3" id="KW-1185">Reference proteome</keyword>
<proteinExistence type="predicted"/>
<dbReference type="EMBL" id="JAMDKS010000001">
    <property type="protein sequence ID" value="MEE6111619.1"/>
    <property type="molecule type" value="Genomic_DNA"/>
</dbReference>
<evidence type="ECO:0000313" key="2">
    <source>
        <dbReference type="EMBL" id="MEE6111619.1"/>
    </source>
</evidence>
<evidence type="ECO:0000313" key="3">
    <source>
        <dbReference type="Proteomes" id="UP001352533"/>
    </source>
</evidence>
<comment type="caution">
    <text evidence="2">The sequence shown here is derived from an EMBL/GenBank/DDBJ whole genome shotgun (WGS) entry which is preliminary data.</text>
</comment>
<dbReference type="CDD" id="cd11586">
    <property type="entry name" value="VbhA_like"/>
    <property type="match status" value="1"/>
</dbReference>
<dbReference type="Proteomes" id="UP001352533">
    <property type="component" value="Unassembled WGS sequence"/>
</dbReference>
<sequence>MENKIMPNLKEQQIRQQALQFAIDNNRLEGLYLSQEMLHYFQRWVMGEITISELKVKTNEIS</sequence>
<organism evidence="2 3">
    <name type="scientific">Avibacterium paragallinarum</name>
    <name type="common">Haemophilus gallinarum</name>
    <dbReference type="NCBI Taxonomy" id="728"/>
    <lineage>
        <taxon>Bacteria</taxon>
        <taxon>Pseudomonadati</taxon>
        <taxon>Pseudomonadota</taxon>
        <taxon>Gammaproteobacteria</taxon>
        <taxon>Pasteurellales</taxon>
        <taxon>Pasteurellaceae</taxon>
        <taxon>Avibacterium</taxon>
    </lineage>
</organism>
<dbReference type="Gene3D" id="1.10.8.1050">
    <property type="entry name" value="Antitoxin VbhA-like"/>
    <property type="match status" value="1"/>
</dbReference>
<protein>
    <submittedName>
        <fullName evidence="2">Antitoxin VbhA family protein</fullName>
    </submittedName>
</protein>
<dbReference type="InterPro" id="IPR043038">
    <property type="entry name" value="VbhA_sf"/>
</dbReference>